<dbReference type="SMART" id="SM00184">
    <property type="entry name" value="RING"/>
    <property type="match status" value="1"/>
</dbReference>
<dbReference type="SUPFAM" id="SSF57850">
    <property type="entry name" value="RING/U-box"/>
    <property type="match status" value="1"/>
</dbReference>
<dbReference type="AlphaFoldDB" id="A0AAU9WW02"/>
<dbReference type="GO" id="GO:0008270">
    <property type="term" value="F:zinc ion binding"/>
    <property type="evidence" value="ECO:0007669"/>
    <property type="project" value="UniProtKB-KW"/>
</dbReference>
<keyword evidence="3" id="KW-0862">Zinc</keyword>
<dbReference type="PROSITE" id="PS00518">
    <property type="entry name" value="ZF_RING_1"/>
    <property type="match status" value="1"/>
</dbReference>
<comment type="caution">
    <text evidence="6">The sequence shown here is derived from an EMBL/GenBank/DDBJ whole genome shotgun (WGS) entry which is preliminary data.</text>
</comment>
<sequence length="128" mass="15501">MSPIDDDLLCLICQLPLREPVLTRCGHRFCRQCLEQHLARSRRQWRCLVLTFLQWQESQHQVCNCPVDREKLERSQDVFPDKATERKILSFTIKCRNEGCEWTGELREKRYSTSLFHRQRKFYFYSEG</sequence>
<dbReference type="InterPro" id="IPR013083">
    <property type="entry name" value="Znf_RING/FYVE/PHD"/>
</dbReference>
<dbReference type="InterPro" id="IPR001841">
    <property type="entry name" value="Znf_RING"/>
</dbReference>
<proteinExistence type="predicted"/>
<evidence type="ECO:0000259" key="5">
    <source>
        <dbReference type="PROSITE" id="PS50089"/>
    </source>
</evidence>
<dbReference type="GO" id="GO:0031625">
    <property type="term" value="F:ubiquitin protein ligase binding"/>
    <property type="evidence" value="ECO:0007669"/>
    <property type="project" value="TreeGrafter"/>
</dbReference>
<dbReference type="GO" id="GO:0043122">
    <property type="term" value="P:regulation of canonical NF-kappaB signal transduction"/>
    <property type="evidence" value="ECO:0007669"/>
    <property type="project" value="TreeGrafter"/>
</dbReference>
<dbReference type="EMBL" id="CALNXJ010000023">
    <property type="protein sequence ID" value="CAH3128109.1"/>
    <property type="molecule type" value="Genomic_DNA"/>
</dbReference>
<keyword evidence="2 4" id="KW-0863">Zinc-finger</keyword>
<reference evidence="6 7" key="1">
    <citation type="submission" date="2022-05" db="EMBL/GenBank/DDBJ databases">
        <authorList>
            <consortium name="Genoscope - CEA"/>
            <person name="William W."/>
        </authorList>
    </citation>
    <scope>NUCLEOTIDE SEQUENCE [LARGE SCALE GENOMIC DNA]</scope>
</reference>
<evidence type="ECO:0000313" key="7">
    <source>
        <dbReference type="Proteomes" id="UP001159428"/>
    </source>
</evidence>
<evidence type="ECO:0000256" key="4">
    <source>
        <dbReference type="PROSITE-ProRule" id="PRU00175"/>
    </source>
</evidence>
<dbReference type="PANTHER" id="PTHR10131:SF94">
    <property type="entry name" value="TNF RECEPTOR-ASSOCIATED FACTOR 4"/>
    <property type="match status" value="1"/>
</dbReference>
<keyword evidence="7" id="KW-1185">Reference proteome</keyword>
<evidence type="ECO:0000256" key="3">
    <source>
        <dbReference type="ARBA" id="ARBA00022833"/>
    </source>
</evidence>
<gene>
    <name evidence="6" type="ORF">PMEA_00013292</name>
</gene>
<protein>
    <recommendedName>
        <fullName evidence="5">RING-type domain-containing protein</fullName>
    </recommendedName>
</protein>
<dbReference type="InterPro" id="IPR017907">
    <property type="entry name" value="Znf_RING_CS"/>
</dbReference>
<organism evidence="6 7">
    <name type="scientific">Pocillopora meandrina</name>
    <dbReference type="NCBI Taxonomy" id="46732"/>
    <lineage>
        <taxon>Eukaryota</taxon>
        <taxon>Metazoa</taxon>
        <taxon>Cnidaria</taxon>
        <taxon>Anthozoa</taxon>
        <taxon>Hexacorallia</taxon>
        <taxon>Scleractinia</taxon>
        <taxon>Astrocoeniina</taxon>
        <taxon>Pocilloporidae</taxon>
        <taxon>Pocillopora</taxon>
    </lineage>
</organism>
<dbReference type="PROSITE" id="PS50089">
    <property type="entry name" value="ZF_RING_2"/>
    <property type="match status" value="1"/>
</dbReference>
<accession>A0AAU9WW02</accession>
<evidence type="ECO:0000256" key="2">
    <source>
        <dbReference type="ARBA" id="ARBA00022771"/>
    </source>
</evidence>
<dbReference type="Proteomes" id="UP001159428">
    <property type="component" value="Unassembled WGS sequence"/>
</dbReference>
<keyword evidence="1" id="KW-0479">Metal-binding</keyword>
<dbReference type="PANTHER" id="PTHR10131">
    <property type="entry name" value="TNF RECEPTOR ASSOCIATED FACTOR"/>
    <property type="match status" value="1"/>
</dbReference>
<dbReference type="InterPro" id="IPR027370">
    <property type="entry name" value="Znf-RING_euk"/>
</dbReference>
<feature type="domain" description="RING-type" evidence="5">
    <location>
        <begin position="10"/>
        <end position="69"/>
    </location>
</feature>
<dbReference type="Gene3D" id="3.30.40.10">
    <property type="entry name" value="Zinc/RING finger domain, C3HC4 (zinc finger)"/>
    <property type="match status" value="1"/>
</dbReference>
<evidence type="ECO:0000313" key="6">
    <source>
        <dbReference type="EMBL" id="CAH3128109.1"/>
    </source>
</evidence>
<evidence type="ECO:0000256" key="1">
    <source>
        <dbReference type="ARBA" id="ARBA00022723"/>
    </source>
</evidence>
<dbReference type="Pfam" id="PF13445">
    <property type="entry name" value="zf-RING_UBOX"/>
    <property type="match status" value="1"/>
</dbReference>
<dbReference type="GO" id="GO:0005164">
    <property type="term" value="F:tumor necrosis factor receptor binding"/>
    <property type="evidence" value="ECO:0007669"/>
    <property type="project" value="TreeGrafter"/>
</dbReference>
<name>A0AAU9WW02_9CNID</name>